<reference evidence="3 4" key="1">
    <citation type="journal article" date="2011" name="J. Bacteriol.">
        <title>Genome sequence of strain IMCC3088, a proteorhodopsin-containing marine bacterium belonging to the OM60/NOR5 clade.</title>
        <authorList>
            <person name="Jang Y."/>
            <person name="Oh H.M."/>
            <person name="Kang I."/>
            <person name="Lee K."/>
            <person name="Yang S.J."/>
            <person name="Cho J.C."/>
        </authorList>
    </citation>
    <scope>NUCLEOTIDE SEQUENCE [LARGE SCALE GENOMIC DNA]</scope>
    <source>
        <strain evidence="3 4">IMCC3088</strain>
    </source>
</reference>
<feature type="chain" id="PRO_5003297117" description="Porin" evidence="2">
    <location>
        <begin position="23"/>
        <end position="460"/>
    </location>
</feature>
<evidence type="ECO:0000256" key="1">
    <source>
        <dbReference type="SAM" id="Coils"/>
    </source>
</evidence>
<keyword evidence="2" id="KW-0732">Signal</keyword>
<dbReference type="AlphaFoldDB" id="F3KZS2"/>
<evidence type="ECO:0000313" key="4">
    <source>
        <dbReference type="Proteomes" id="UP000005615"/>
    </source>
</evidence>
<dbReference type="RefSeq" id="WP_009574913.1">
    <property type="nucleotide sequence ID" value="NZ_AEIG01000014.1"/>
</dbReference>
<protein>
    <recommendedName>
        <fullName evidence="5">Porin</fullName>
    </recommendedName>
</protein>
<feature type="signal peptide" evidence="2">
    <location>
        <begin position="1"/>
        <end position="22"/>
    </location>
</feature>
<evidence type="ECO:0000256" key="2">
    <source>
        <dbReference type="SAM" id="SignalP"/>
    </source>
</evidence>
<keyword evidence="1" id="KW-0175">Coiled coil</keyword>
<dbReference type="SUPFAM" id="SSF56935">
    <property type="entry name" value="Porins"/>
    <property type="match status" value="1"/>
</dbReference>
<accession>F3KZS2</accession>
<dbReference type="Proteomes" id="UP000005615">
    <property type="component" value="Unassembled WGS sequence"/>
</dbReference>
<keyword evidence="4" id="KW-1185">Reference proteome</keyword>
<evidence type="ECO:0000313" key="3">
    <source>
        <dbReference type="EMBL" id="EGG30501.1"/>
    </source>
</evidence>
<gene>
    <name evidence="3" type="ORF">IMCC3088_479</name>
</gene>
<sequence length="460" mass="49890">MNKKRLALALSVPLLSAQMVLASGGAENVESRINALEAQIAELKAMLAATQSQTDANAKTLQTTQVQASETASGLETAVATLDSMKGKLSNTEFDYGGFIQLDSITTTYQEGKPGNRLIDDFLVASLIPVSGPGAQTDSYTNTNIHNKTSRVFFKTKTPADAGTISSHVEMDFMLSGAGDERISNSWNPRLRHAFVKWDYEPGKSVLAGQTWSTFFNVGALPGVLDFVGPVGTLFNRQPMIRWTNGNYQFALENPATRLNSLTGTRLDDAEAMPDIVVRYNGGDGSHSYSLAGVMRTLQYEDRSNLALEGENDKAMGYGLSLAGKVVTEGKNNLKYMLNYGSALGRYLGLNAFNDGYLNAQGDIETIDQTALTLAYEHYWTPEWRSVFSASVASADNPSMSDYAAAGGLAKQYQSFHANLQYLPAPGLMLGGELLFASKELEDGRDGDMNRLQLSVKYAF</sequence>
<organism evidence="3 4">
    <name type="scientific">Aequoribacter fuscus</name>
    <dbReference type="NCBI Taxonomy" id="2518989"/>
    <lineage>
        <taxon>Bacteria</taxon>
        <taxon>Pseudomonadati</taxon>
        <taxon>Pseudomonadota</taxon>
        <taxon>Gammaproteobacteria</taxon>
        <taxon>Cellvibrionales</taxon>
        <taxon>Halieaceae</taxon>
        <taxon>Aequoribacter</taxon>
    </lineage>
</organism>
<feature type="coiled-coil region" evidence="1">
    <location>
        <begin position="26"/>
        <end position="53"/>
    </location>
</feature>
<dbReference type="InterPro" id="IPR045748">
    <property type="entry name" value="DcaP"/>
</dbReference>
<evidence type="ECO:0008006" key="5">
    <source>
        <dbReference type="Google" id="ProtNLM"/>
    </source>
</evidence>
<dbReference type="Pfam" id="PF19577">
    <property type="entry name" value="DcaP"/>
    <property type="match status" value="1"/>
</dbReference>
<name>F3KZS2_9GAMM</name>
<dbReference type="STRING" id="2518989.IMCC3088_479"/>
<comment type="caution">
    <text evidence="3">The sequence shown here is derived from an EMBL/GenBank/DDBJ whole genome shotgun (WGS) entry which is preliminary data.</text>
</comment>
<dbReference type="EMBL" id="AEIG01000014">
    <property type="protein sequence ID" value="EGG30501.1"/>
    <property type="molecule type" value="Genomic_DNA"/>
</dbReference>
<proteinExistence type="predicted"/>
<dbReference type="eggNOG" id="COG3203">
    <property type="taxonomic scope" value="Bacteria"/>
</dbReference>